<dbReference type="Pfam" id="PF02563">
    <property type="entry name" value="Poly_export"/>
    <property type="match status" value="1"/>
</dbReference>
<keyword evidence="5" id="KW-1185">Reference proteome</keyword>
<dbReference type="PANTHER" id="PTHR33619:SF3">
    <property type="entry name" value="POLYSACCHARIDE EXPORT PROTEIN GFCE-RELATED"/>
    <property type="match status" value="1"/>
</dbReference>
<gene>
    <name evidence="4" type="ORF">SAMN04488082_102104</name>
</gene>
<dbReference type="InterPro" id="IPR003715">
    <property type="entry name" value="Poly_export_N"/>
</dbReference>
<dbReference type="InterPro" id="IPR019554">
    <property type="entry name" value="Soluble_ligand-bd"/>
</dbReference>
<evidence type="ECO:0000259" key="2">
    <source>
        <dbReference type="Pfam" id="PF02563"/>
    </source>
</evidence>
<dbReference type="STRING" id="52560.SAMN04488082_102104"/>
<reference evidence="5" key="1">
    <citation type="submission" date="2016-10" db="EMBL/GenBank/DDBJ databases">
        <authorList>
            <person name="Varghese N."/>
            <person name="Submissions S."/>
        </authorList>
    </citation>
    <scope>NUCLEOTIDE SEQUENCE [LARGE SCALE GENOMIC DNA]</scope>
    <source>
        <strain evidence="5">DSM 5918</strain>
    </source>
</reference>
<dbReference type="GO" id="GO:0015159">
    <property type="term" value="F:polysaccharide transmembrane transporter activity"/>
    <property type="evidence" value="ECO:0007669"/>
    <property type="project" value="InterPro"/>
</dbReference>
<proteinExistence type="predicted"/>
<evidence type="ECO:0000313" key="5">
    <source>
        <dbReference type="Proteomes" id="UP000198635"/>
    </source>
</evidence>
<dbReference type="OrthoDB" id="193635at2"/>
<name>A0A1I3PSS4_9BACT</name>
<dbReference type="Gene3D" id="3.30.1950.10">
    <property type="entry name" value="wza like domain"/>
    <property type="match status" value="1"/>
</dbReference>
<dbReference type="EMBL" id="FORX01000002">
    <property type="protein sequence ID" value="SFJ24593.1"/>
    <property type="molecule type" value="Genomic_DNA"/>
</dbReference>
<dbReference type="PANTHER" id="PTHR33619">
    <property type="entry name" value="POLYSACCHARIDE EXPORT PROTEIN GFCE-RELATED"/>
    <property type="match status" value="1"/>
</dbReference>
<keyword evidence="1" id="KW-0732">Signal</keyword>
<evidence type="ECO:0000256" key="1">
    <source>
        <dbReference type="ARBA" id="ARBA00022729"/>
    </source>
</evidence>
<evidence type="ECO:0000259" key="3">
    <source>
        <dbReference type="Pfam" id="PF10531"/>
    </source>
</evidence>
<dbReference type="Proteomes" id="UP000198635">
    <property type="component" value="Unassembled WGS sequence"/>
</dbReference>
<sequence>MSSDTGIGSVMWKKCFMAKVAVLIFGAMLLGGTGLAGEYIIGAGDSVHVFVWGEPELTVPALVRPDGRISLPGAGEIMAEGLTPEALQKEIASRLSALVKKPMVTVSMVGIENSKVYIIGGGVVTGVYPLKQKTSLLHLLAGMDLARADLHGAHVMRDGARMDRDFDLLLRNGDLKQDLVLHHNDIIVFPALPEPYVYVVGAVNMPQALPYRDGMTVLDALLACGGFNKFAKKNDTVVVRREDGAEKRIPVHAQDLAEGRDLSQNVVLRRGDYIIAAESFF</sequence>
<protein>
    <submittedName>
        <fullName evidence="4">Polysaccharide export outer membrane protein</fullName>
    </submittedName>
</protein>
<feature type="domain" description="Soluble ligand binding" evidence="3">
    <location>
        <begin position="196"/>
        <end position="244"/>
    </location>
</feature>
<evidence type="ECO:0000313" key="4">
    <source>
        <dbReference type="EMBL" id="SFJ24593.1"/>
    </source>
</evidence>
<organism evidence="4 5">
    <name type="scientific">Desulfomicrobium apsheronum</name>
    <dbReference type="NCBI Taxonomy" id="52560"/>
    <lineage>
        <taxon>Bacteria</taxon>
        <taxon>Pseudomonadati</taxon>
        <taxon>Thermodesulfobacteriota</taxon>
        <taxon>Desulfovibrionia</taxon>
        <taxon>Desulfovibrionales</taxon>
        <taxon>Desulfomicrobiaceae</taxon>
        <taxon>Desulfomicrobium</taxon>
    </lineage>
</organism>
<dbReference type="Pfam" id="PF10531">
    <property type="entry name" value="SLBB"/>
    <property type="match status" value="1"/>
</dbReference>
<dbReference type="AlphaFoldDB" id="A0A1I3PSS4"/>
<accession>A0A1I3PSS4</accession>
<feature type="domain" description="Polysaccharide export protein N-terminal" evidence="2">
    <location>
        <begin position="37"/>
        <end position="108"/>
    </location>
</feature>
<dbReference type="InterPro" id="IPR049712">
    <property type="entry name" value="Poly_export"/>
</dbReference>
<dbReference type="Gene3D" id="3.10.560.10">
    <property type="entry name" value="Outer membrane lipoprotein wza domain like"/>
    <property type="match status" value="1"/>
</dbReference>